<dbReference type="PROSITE" id="PS51371">
    <property type="entry name" value="CBS"/>
    <property type="match status" value="2"/>
</dbReference>
<dbReference type="InterPro" id="IPR046342">
    <property type="entry name" value="CBS_dom_sf"/>
</dbReference>
<dbReference type="InterPro" id="IPR051257">
    <property type="entry name" value="Diverse_CBS-Domain"/>
</dbReference>
<comment type="caution">
    <text evidence="4">The sequence shown here is derived from an EMBL/GenBank/DDBJ whole genome shotgun (WGS) entry which is preliminary data.</text>
</comment>
<protein>
    <submittedName>
        <fullName evidence="4">CBS domain-containing protein</fullName>
    </submittedName>
</protein>
<dbReference type="SUPFAM" id="SSF54631">
    <property type="entry name" value="CBS-domain pair"/>
    <property type="match status" value="1"/>
</dbReference>
<evidence type="ECO:0000259" key="3">
    <source>
        <dbReference type="PROSITE" id="PS51371"/>
    </source>
</evidence>
<dbReference type="PANTHER" id="PTHR43080">
    <property type="entry name" value="CBS DOMAIN-CONTAINING PROTEIN CBSX3, MITOCHONDRIAL"/>
    <property type="match status" value="1"/>
</dbReference>
<reference evidence="5" key="1">
    <citation type="journal article" date="2019" name="Int. J. Syst. Evol. Microbiol.">
        <title>The Global Catalogue of Microorganisms (GCM) 10K type strain sequencing project: providing services to taxonomists for standard genome sequencing and annotation.</title>
        <authorList>
            <consortium name="The Broad Institute Genomics Platform"/>
            <consortium name="The Broad Institute Genome Sequencing Center for Infectious Disease"/>
            <person name="Wu L."/>
            <person name="Ma J."/>
        </authorList>
    </citation>
    <scope>NUCLEOTIDE SEQUENCE [LARGE SCALE GENOMIC DNA]</scope>
    <source>
        <strain evidence="5">CCUG 51943</strain>
    </source>
</reference>
<evidence type="ECO:0000256" key="2">
    <source>
        <dbReference type="PROSITE-ProRule" id="PRU00703"/>
    </source>
</evidence>
<dbReference type="PANTHER" id="PTHR43080:SF2">
    <property type="entry name" value="CBS DOMAIN-CONTAINING PROTEIN"/>
    <property type="match status" value="1"/>
</dbReference>
<dbReference type="Proteomes" id="UP001596244">
    <property type="component" value="Unassembled WGS sequence"/>
</dbReference>
<evidence type="ECO:0000313" key="5">
    <source>
        <dbReference type="Proteomes" id="UP001596244"/>
    </source>
</evidence>
<feature type="domain" description="CBS" evidence="3">
    <location>
        <begin position="74"/>
        <end position="130"/>
    </location>
</feature>
<dbReference type="Pfam" id="PF00571">
    <property type="entry name" value="CBS"/>
    <property type="match status" value="2"/>
</dbReference>
<name>A0ABW1QC37_9CORY</name>
<accession>A0ABW1QC37</accession>
<dbReference type="Gene3D" id="3.10.580.10">
    <property type="entry name" value="CBS-domain"/>
    <property type="match status" value="1"/>
</dbReference>
<gene>
    <name evidence="4" type="ORF">ACFPUZ_05930</name>
</gene>
<dbReference type="InterPro" id="IPR000644">
    <property type="entry name" value="CBS_dom"/>
</dbReference>
<proteinExistence type="predicted"/>
<evidence type="ECO:0000313" key="4">
    <source>
        <dbReference type="EMBL" id="MFC6146342.1"/>
    </source>
</evidence>
<dbReference type="CDD" id="cd04622">
    <property type="entry name" value="CBS_pair_HRP1_like"/>
    <property type="match status" value="1"/>
</dbReference>
<organism evidence="4 5">
    <name type="scientific">Corynebacterium nasicanis</name>
    <dbReference type="NCBI Taxonomy" id="1448267"/>
    <lineage>
        <taxon>Bacteria</taxon>
        <taxon>Bacillati</taxon>
        <taxon>Actinomycetota</taxon>
        <taxon>Actinomycetes</taxon>
        <taxon>Mycobacteriales</taxon>
        <taxon>Corynebacteriaceae</taxon>
        <taxon>Corynebacterium</taxon>
    </lineage>
</organism>
<dbReference type="RefSeq" id="WP_377000826.1">
    <property type="nucleotide sequence ID" value="NZ_JBHSQE010000003.1"/>
</dbReference>
<sequence>MTTARDLMSTDVVAVDSADTLEVAARHMRDADVGSLPVIDGEGRVVGIITDRDIVVTALAEGRDPTAVTVGELIDATLITVAPEDSAEEVLAVMKEHQIRRVPVLDGTQLVGMLAQADIARAMSDATVGEFLESVSED</sequence>
<dbReference type="SMART" id="SM00116">
    <property type="entry name" value="CBS"/>
    <property type="match status" value="2"/>
</dbReference>
<feature type="domain" description="CBS" evidence="3">
    <location>
        <begin position="8"/>
        <end position="65"/>
    </location>
</feature>
<keyword evidence="5" id="KW-1185">Reference proteome</keyword>
<evidence type="ECO:0000256" key="1">
    <source>
        <dbReference type="ARBA" id="ARBA00023122"/>
    </source>
</evidence>
<keyword evidence="1 2" id="KW-0129">CBS domain</keyword>
<dbReference type="EMBL" id="JBHSQE010000003">
    <property type="protein sequence ID" value="MFC6146342.1"/>
    <property type="molecule type" value="Genomic_DNA"/>
</dbReference>